<evidence type="ECO:0000256" key="3">
    <source>
        <dbReference type="ARBA" id="ARBA00022723"/>
    </source>
</evidence>
<keyword evidence="1" id="KW-0328">Glycosyltransferase</keyword>
<dbReference type="InterPro" id="IPR002495">
    <property type="entry name" value="Glyco_trans_8"/>
</dbReference>
<proteinExistence type="predicted"/>
<gene>
    <name evidence="4" type="ORF">HZY85_07345</name>
</gene>
<dbReference type="Gene3D" id="3.90.550.10">
    <property type="entry name" value="Spore Coat Polysaccharide Biosynthesis Protein SpsA, Chain A"/>
    <property type="match status" value="1"/>
</dbReference>
<organism evidence="4 5">
    <name type="scientific">Gemelliphila palaticanis</name>
    <dbReference type="NCBI Taxonomy" id="81950"/>
    <lineage>
        <taxon>Bacteria</taxon>
        <taxon>Bacillati</taxon>
        <taxon>Bacillota</taxon>
        <taxon>Bacilli</taxon>
        <taxon>Bacillales</taxon>
        <taxon>Gemellaceae</taxon>
        <taxon>Gemelliphila</taxon>
    </lineage>
</organism>
<dbReference type="RefSeq" id="WP_179941764.1">
    <property type="nucleotide sequence ID" value="NZ_JACBYF010000020.1"/>
</dbReference>
<name>A0ABX2T3C9_9BACL</name>
<keyword evidence="3" id="KW-0479">Metal-binding</keyword>
<dbReference type="Proteomes" id="UP000531840">
    <property type="component" value="Unassembled WGS sequence"/>
</dbReference>
<dbReference type="SUPFAM" id="SSF53448">
    <property type="entry name" value="Nucleotide-diphospho-sugar transferases"/>
    <property type="match status" value="1"/>
</dbReference>
<dbReference type="CDD" id="cd04194">
    <property type="entry name" value="GT8_A4GalT_like"/>
    <property type="match status" value="1"/>
</dbReference>
<keyword evidence="5" id="KW-1185">Reference proteome</keyword>
<reference evidence="4 5" key="1">
    <citation type="submission" date="2020-07" db="EMBL/GenBank/DDBJ databases">
        <title>MOT database genomes.</title>
        <authorList>
            <person name="Joseph S."/>
            <person name="Aduse-Opoku J."/>
            <person name="Hashim A."/>
            <person name="Wade W."/>
            <person name="Curtis M."/>
        </authorList>
    </citation>
    <scope>NUCLEOTIDE SEQUENCE [LARGE SCALE GENOMIC DNA]</scope>
    <source>
        <strain evidence="4 5">CIP 106318</strain>
    </source>
</reference>
<dbReference type="PANTHER" id="PTHR13778:SF47">
    <property type="entry name" value="LIPOPOLYSACCHARIDE 1,3-GALACTOSYLTRANSFERASE"/>
    <property type="match status" value="1"/>
</dbReference>
<comment type="caution">
    <text evidence="4">The sequence shown here is derived from an EMBL/GenBank/DDBJ whole genome shotgun (WGS) entry which is preliminary data.</text>
</comment>
<evidence type="ECO:0000313" key="5">
    <source>
        <dbReference type="Proteomes" id="UP000531840"/>
    </source>
</evidence>
<keyword evidence="2" id="KW-0808">Transferase</keyword>
<protein>
    <submittedName>
        <fullName evidence="4">Glycosyltransferase</fullName>
    </submittedName>
</protein>
<dbReference type="Pfam" id="PF01501">
    <property type="entry name" value="Glyco_transf_8"/>
    <property type="match status" value="1"/>
</dbReference>
<dbReference type="InterPro" id="IPR029044">
    <property type="entry name" value="Nucleotide-diphossugar_trans"/>
</dbReference>
<evidence type="ECO:0000313" key="4">
    <source>
        <dbReference type="EMBL" id="NYS47984.1"/>
    </source>
</evidence>
<evidence type="ECO:0000256" key="2">
    <source>
        <dbReference type="ARBA" id="ARBA00022679"/>
    </source>
</evidence>
<accession>A0ABX2T3C9</accession>
<dbReference type="PANTHER" id="PTHR13778">
    <property type="entry name" value="GLYCOSYLTRANSFERASE 8 DOMAIN-CONTAINING PROTEIN"/>
    <property type="match status" value="1"/>
</dbReference>
<dbReference type="InterPro" id="IPR050748">
    <property type="entry name" value="Glycosyltrans_8_dom-fam"/>
</dbReference>
<dbReference type="EMBL" id="JACBYF010000020">
    <property type="protein sequence ID" value="NYS47984.1"/>
    <property type="molecule type" value="Genomic_DNA"/>
</dbReference>
<sequence length="392" mass="46250">MGKRMAIVLGSDYNYVRQVETTIKSIVKHNKNIDFYLLHEDFPQEWFVYTNKKLGQFNSKINNLQIRLDLSEYSTYSHISKATFFRYLIPQLIDEDIVLYLDSDIIVKDNIEDLFDLDLENNYCAAILDEDLQQGFNAGVLLLNNKLCKEHNISDKLFEFTNNEAKSHILADQYVLNEVFKNRVLFIDRIYNYQVGGNLSWQIQGKLEKLIYEDNTIENVKIIHYTTSQKPWIHLSSCIFKNLWWEYYNLEWSELLHNIEPSIEINNKKKIFILTASDSLESINQLLQNLKDFEFHIAAFTMISDKLILLQRYPNVRVYKSFIYPVLEKLISESDIYLDINYGIEVENIVSKFHSLNKPVLTFDVTNHDTTGRSKVFKVDEVDKMIEEIKNI</sequence>
<evidence type="ECO:0000256" key="1">
    <source>
        <dbReference type="ARBA" id="ARBA00022676"/>
    </source>
</evidence>